<dbReference type="CDD" id="cd09917">
    <property type="entry name" value="F-box_SF"/>
    <property type="match status" value="1"/>
</dbReference>
<evidence type="ECO:0000313" key="3">
    <source>
        <dbReference type="Proteomes" id="UP000244855"/>
    </source>
</evidence>
<feature type="region of interest" description="Disordered" evidence="1">
    <location>
        <begin position="271"/>
        <end position="309"/>
    </location>
</feature>
<organism evidence="2 3">
    <name type="scientific">Periconia macrospinosa</name>
    <dbReference type="NCBI Taxonomy" id="97972"/>
    <lineage>
        <taxon>Eukaryota</taxon>
        <taxon>Fungi</taxon>
        <taxon>Dikarya</taxon>
        <taxon>Ascomycota</taxon>
        <taxon>Pezizomycotina</taxon>
        <taxon>Dothideomycetes</taxon>
        <taxon>Pleosporomycetidae</taxon>
        <taxon>Pleosporales</taxon>
        <taxon>Massarineae</taxon>
        <taxon>Periconiaceae</taxon>
        <taxon>Periconia</taxon>
    </lineage>
</organism>
<proteinExistence type="predicted"/>
<feature type="compositionally biased region" description="Low complexity" evidence="1">
    <location>
        <begin position="49"/>
        <end position="82"/>
    </location>
</feature>
<feature type="compositionally biased region" description="Low complexity" evidence="1">
    <location>
        <begin position="92"/>
        <end position="105"/>
    </location>
</feature>
<protein>
    <recommendedName>
        <fullName evidence="4">F-box domain-containing protein</fullName>
    </recommendedName>
</protein>
<name>A0A2V1DHU5_9PLEO</name>
<dbReference type="EMBL" id="KZ805457">
    <property type="protein sequence ID" value="PVH96714.1"/>
    <property type="molecule type" value="Genomic_DNA"/>
</dbReference>
<feature type="compositionally biased region" description="Basic residues" evidence="1">
    <location>
        <begin position="290"/>
        <end position="300"/>
    </location>
</feature>
<dbReference type="OrthoDB" id="4194555at2759"/>
<evidence type="ECO:0000256" key="1">
    <source>
        <dbReference type="SAM" id="MobiDB-lite"/>
    </source>
</evidence>
<accession>A0A2V1DHU5</accession>
<evidence type="ECO:0000313" key="2">
    <source>
        <dbReference type="EMBL" id="PVH96714.1"/>
    </source>
</evidence>
<feature type="region of interest" description="Disordered" evidence="1">
    <location>
        <begin position="1"/>
        <end position="175"/>
    </location>
</feature>
<feature type="compositionally biased region" description="Polar residues" evidence="1">
    <location>
        <begin position="274"/>
        <end position="284"/>
    </location>
</feature>
<dbReference type="AlphaFoldDB" id="A0A2V1DHU5"/>
<sequence>MAPNRVTPGPTRLPSLRPASPTSMSDSSSDHEPGGITLDPTQVDMSDYPSVSSRPRSSSSHLATPSQRPSSSRHPPSTPNRSALDSLDLNHPVASSSRSRVPTSRSPDHSQLPRPSFGSPPDSSFAPISDQDDHQENDENMPPPSPSRHNSALDDSDFSGDERVGGRHTGSRRGVNMSTFLGLRGFCMDDSLSHQRQSSSDSSLKRSRDAFEILDEEGVAAKLEKREAVATLIYRSSTADPRANDVWPNFRNTDKLPARYNIFKMPECEEDNGNSRLGKSFTKNGESRSPRSKMAKKGAKPTKPTPATASGPFVFRSKWGLPVELMEVISSHLNRDDIKSMRLVSKELNHFTSQILFKTVVVPFNTEIYGMLDEVQSDAEARKEASAYTWTNKGKDDVYKGHGLDVFRGFGRHILRFGMSFEVTEDALVNAPKKTLTEEHTSFWGSFRWPHAEYCRFDDVAGLETAADETPRMTTAFSELSKVQELALSIDSGLGWMNGPDRSIRAQVLQKPPAVFGTLKKIPDRRSQAQQELWDYIEASHKAARIDVKLASLYKYARRALPDMTEAIAAAGEQPEMPFLDPPLVRNAVLYKESDGQSLPSDPNLLDQLTPTSTSPPTGILFTSTKTPNSAQLKSPLLPTSLTIAQKEWLLETEWAQGAFVSSYMLSVIDNPTTFRNVHTLNISRMSDRYIHLLTRPDFWDALPKLKTVTLMVIPSFRKVSKDEAGCVDTRSTSPEEAIVPFYQLLSKVVSKRRNITDLTIGWATGGEHAEGVHARNKLILPAPLTTRAEAVSQDAEVLKNGLLRLPFVEKLTLKNCWLTPSALVQFCEIHDKLSLEHLVLNSVSLTGTLRTWREAHLAPFFTPPPLMPLAAQWQAFRAIPQHHGNAYSLRQLALHIHTLQAHVRHMQELPDHQFYTQLAFLRSQLQGVLHAVNQQFSNQVSADSQTLTLGYGLTGEYQQQVSNVTNIFSQVRHIHQQLQTHLHHHHQQQQQQQQQQQLLHHLQLHPHYHVLQQQIQEAMDQDPPRDPLAALQDNPLPGSWMRVIDIITPGPNLSDFGSAFSEAVAERETKLQSIEFISCGYVRLTHSEFKQLGIEDSDEREPGRTSMNHITEKRGSALNEAMLNSKYPLLGSIVQTAPKAELCALNAGWFFEEGWKDAEEARAVAFDGLKPGGTGRFTGILRKEDKMMAQKAEESC</sequence>
<dbReference type="Proteomes" id="UP000244855">
    <property type="component" value="Unassembled WGS sequence"/>
</dbReference>
<keyword evidence="3" id="KW-1185">Reference proteome</keyword>
<reference evidence="2 3" key="1">
    <citation type="journal article" date="2018" name="Sci. Rep.">
        <title>Comparative genomics provides insights into the lifestyle and reveals functional heterogeneity of dark septate endophytic fungi.</title>
        <authorList>
            <person name="Knapp D.G."/>
            <person name="Nemeth J.B."/>
            <person name="Barry K."/>
            <person name="Hainaut M."/>
            <person name="Henrissat B."/>
            <person name="Johnson J."/>
            <person name="Kuo A."/>
            <person name="Lim J.H.P."/>
            <person name="Lipzen A."/>
            <person name="Nolan M."/>
            <person name="Ohm R.A."/>
            <person name="Tamas L."/>
            <person name="Grigoriev I.V."/>
            <person name="Spatafora J.W."/>
            <person name="Nagy L.G."/>
            <person name="Kovacs G.M."/>
        </authorList>
    </citation>
    <scope>NUCLEOTIDE SEQUENCE [LARGE SCALE GENOMIC DNA]</scope>
    <source>
        <strain evidence="2 3">DSE2036</strain>
    </source>
</reference>
<gene>
    <name evidence="2" type="ORF">DM02DRAFT_569144</name>
</gene>
<evidence type="ECO:0008006" key="4">
    <source>
        <dbReference type="Google" id="ProtNLM"/>
    </source>
</evidence>